<sequence length="113" mass="13273">MALEFEMTDIRPMSYYLGLEVKKLEEVIRLMEAAPTTTHMKVTKRILRYLKGTLDYGLFYFSSNNFKLFGFCDNDFAGDIDDRKSTSRFIFFMGDCAFTWSSKKQLICHTFNI</sequence>
<dbReference type="AlphaFoldDB" id="A0A3Q7XGJ7"/>
<dbReference type="KEGG" id="cam:113787720"/>
<keyword evidence="1" id="KW-1185">Reference proteome</keyword>
<dbReference type="PANTHER" id="PTHR11439:SF517">
    <property type="entry name" value="CYSTEINE-RICH RLK (RECEPTOR-LIKE PROTEIN KINASE) 8"/>
    <property type="match status" value="1"/>
</dbReference>
<dbReference type="RefSeq" id="XP_027192639.1">
    <property type="nucleotide sequence ID" value="XM_027336838.1"/>
</dbReference>
<proteinExistence type="predicted"/>
<evidence type="ECO:0000313" key="2">
    <source>
        <dbReference type="RefSeq" id="XP_027192639.1"/>
    </source>
</evidence>
<dbReference type="STRING" id="3827.A0A3Q7XGJ7"/>
<reference evidence="2" key="2">
    <citation type="submission" date="2025-08" db="UniProtKB">
        <authorList>
            <consortium name="RefSeq"/>
        </authorList>
    </citation>
    <scope>IDENTIFICATION</scope>
    <source>
        <tissue evidence="2">Etiolated seedlings</tissue>
    </source>
</reference>
<organism evidence="1 2">
    <name type="scientific">Cicer arietinum</name>
    <name type="common">Chickpea</name>
    <name type="synonym">Garbanzo</name>
    <dbReference type="NCBI Taxonomy" id="3827"/>
    <lineage>
        <taxon>Eukaryota</taxon>
        <taxon>Viridiplantae</taxon>
        <taxon>Streptophyta</taxon>
        <taxon>Embryophyta</taxon>
        <taxon>Tracheophyta</taxon>
        <taxon>Spermatophyta</taxon>
        <taxon>Magnoliopsida</taxon>
        <taxon>eudicotyledons</taxon>
        <taxon>Gunneridae</taxon>
        <taxon>Pentapetalae</taxon>
        <taxon>rosids</taxon>
        <taxon>fabids</taxon>
        <taxon>Fabales</taxon>
        <taxon>Fabaceae</taxon>
        <taxon>Papilionoideae</taxon>
        <taxon>50 kb inversion clade</taxon>
        <taxon>NPAAA clade</taxon>
        <taxon>Hologalegina</taxon>
        <taxon>IRL clade</taxon>
        <taxon>Cicereae</taxon>
        <taxon>Cicer</taxon>
    </lineage>
</organism>
<dbReference type="PANTHER" id="PTHR11439">
    <property type="entry name" value="GAG-POL-RELATED RETROTRANSPOSON"/>
    <property type="match status" value="1"/>
</dbReference>
<dbReference type="Proteomes" id="UP000087171">
    <property type="component" value="Chromosome Ca7"/>
</dbReference>
<name>A0A3Q7XGJ7_CICAR</name>
<evidence type="ECO:0000313" key="1">
    <source>
        <dbReference type="Proteomes" id="UP000087171"/>
    </source>
</evidence>
<dbReference type="GeneID" id="113787720"/>
<dbReference type="OrthoDB" id="1922643at2759"/>
<accession>A0A3Q7XGJ7</accession>
<protein>
    <submittedName>
        <fullName evidence="2">Uncharacterized protein LOC113787720</fullName>
    </submittedName>
</protein>
<reference evidence="1" key="1">
    <citation type="journal article" date="2013" name="Nat. Biotechnol.">
        <title>Draft genome sequence of chickpea (Cicer arietinum) provides a resource for trait improvement.</title>
        <authorList>
            <person name="Varshney R.K."/>
            <person name="Song C."/>
            <person name="Saxena R.K."/>
            <person name="Azam S."/>
            <person name="Yu S."/>
            <person name="Sharpe A.G."/>
            <person name="Cannon S."/>
            <person name="Baek J."/>
            <person name="Rosen B.D."/>
            <person name="Tar'an B."/>
            <person name="Millan T."/>
            <person name="Zhang X."/>
            <person name="Ramsay L.D."/>
            <person name="Iwata A."/>
            <person name="Wang Y."/>
            <person name="Nelson W."/>
            <person name="Farmer A.D."/>
            <person name="Gaur P.M."/>
            <person name="Soderlund C."/>
            <person name="Penmetsa R.V."/>
            <person name="Xu C."/>
            <person name="Bharti A.K."/>
            <person name="He W."/>
            <person name="Winter P."/>
            <person name="Zhao S."/>
            <person name="Hane J.K."/>
            <person name="Carrasquilla-Garcia N."/>
            <person name="Condie J.A."/>
            <person name="Upadhyaya H.D."/>
            <person name="Luo M.C."/>
            <person name="Thudi M."/>
            <person name="Gowda C.L."/>
            <person name="Singh N.P."/>
            <person name="Lichtenzveig J."/>
            <person name="Gali K.K."/>
            <person name="Rubio J."/>
            <person name="Nadarajan N."/>
            <person name="Dolezel J."/>
            <person name="Bansal K.C."/>
            <person name="Xu X."/>
            <person name="Edwards D."/>
            <person name="Zhang G."/>
            <person name="Kahl G."/>
            <person name="Gil J."/>
            <person name="Singh K.B."/>
            <person name="Datta S.K."/>
            <person name="Jackson S.A."/>
            <person name="Wang J."/>
            <person name="Cook D.R."/>
        </authorList>
    </citation>
    <scope>NUCLEOTIDE SEQUENCE [LARGE SCALE GENOMIC DNA]</scope>
    <source>
        <strain evidence="1">cv. CDC Frontier</strain>
    </source>
</reference>
<gene>
    <name evidence="2" type="primary">LOC113787720</name>
</gene>